<keyword evidence="3" id="KW-0325">Glycoprotein</keyword>
<dbReference type="CTD" id="40453"/>
<dbReference type="GO" id="GO:0042420">
    <property type="term" value="P:dopamine catabolic process"/>
    <property type="evidence" value="ECO:0007669"/>
    <property type="project" value="TreeGrafter"/>
</dbReference>
<dbReference type="InterPro" id="IPR000945">
    <property type="entry name" value="DBH-like"/>
</dbReference>
<dbReference type="InterPro" id="IPR008977">
    <property type="entry name" value="PHM/PNGase_F_dom_sf"/>
</dbReference>
<dbReference type="Pfam" id="PF01082">
    <property type="entry name" value="Cu2_monooxygen"/>
    <property type="match status" value="1"/>
</dbReference>
<sequence length="660" mass="76090">MHLLVATCLNKILLAFIILTQLVSSIEWKYSALLDNNFLMLWTPGDNDVTFEVHVKTAGYIGFGFMRNSDHDSIDIVIGWIDNDGQAHLQDRHIKGANRVPQMDSSQDYHLQSGYENETHTVLRFNRRYNTCDNRDLEITNDTLQIIWQYHVDEPVSAASLLPMDGVVHGVQPLYLIQRNVYRRRNSEYNHEAEDPFHIWNIFNAQVNLPMDQNSFLQCRVFSLPKILQKHHVFRYEPIIEPGSKSYLYHMTLYECRGDEVMLKEVKKYNSMNCSSNDRLHIQCNTIAIIWSLGSEGFNYPSEVGYSLDPHIGPRFYMLETHFANPQLDSFDINNSGLRLFYTEKLRTHDAGVLRIGIDPNWRHIIPPGQLEVISQGHCIARCTEYAIPDDGVNIFAVIMHMHQLGKKMKVRQIRDGKEMPPIVADSSYDPNYQEYRKLQKLIKIFPGDHLISECTYSSQTRQTITLGGLTTKEETCLVTVLYYPKIDLSLCYSLPALSTILRSLGINKLDGPSPLKIISPTELKGMTLEEHLITYNWQKSFHNFTMAMRTGTFKSLCINTKGTILPETSIESYYPYIIQKHQDFETPCMCKSQHNKSLILLSKDAEIENVKNKSHSAEMRHSVRKKLLYDSNTSFLTSGSVNKNTWITMALLFLVRIIR</sequence>
<dbReference type="RefSeq" id="XP_011494981.1">
    <property type="nucleotide sequence ID" value="XM_011496679.1"/>
</dbReference>
<organism evidence="6 7">
    <name type="scientific">Ceratosolen solmsi marchali</name>
    <dbReference type="NCBI Taxonomy" id="326594"/>
    <lineage>
        <taxon>Eukaryota</taxon>
        <taxon>Metazoa</taxon>
        <taxon>Ecdysozoa</taxon>
        <taxon>Arthropoda</taxon>
        <taxon>Hexapoda</taxon>
        <taxon>Insecta</taxon>
        <taxon>Pterygota</taxon>
        <taxon>Neoptera</taxon>
        <taxon>Endopterygota</taxon>
        <taxon>Hymenoptera</taxon>
        <taxon>Apocrita</taxon>
        <taxon>Proctotrupomorpha</taxon>
        <taxon>Chalcidoidea</taxon>
        <taxon>Agaonidae</taxon>
        <taxon>Agaoninae</taxon>
        <taxon>Ceratosolen</taxon>
    </lineage>
</organism>
<keyword evidence="4" id="KW-0732">Signal</keyword>
<dbReference type="InterPro" id="IPR014784">
    <property type="entry name" value="Cu2_ascorb_mOase-like_C"/>
</dbReference>
<dbReference type="GO" id="GO:0005507">
    <property type="term" value="F:copper ion binding"/>
    <property type="evidence" value="ECO:0007669"/>
    <property type="project" value="InterPro"/>
</dbReference>
<comment type="similarity">
    <text evidence="1">Belongs to the copper type II ascorbate-dependent monooxygenase family.</text>
</comment>
<dbReference type="GO" id="GO:0042421">
    <property type="term" value="P:norepinephrine biosynthetic process"/>
    <property type="evidence" value="ECO:0007669"/>
    <property type="project" value="TreeGrafter"/>
</dbReference>
<dbReference type="SUPFAM" id="SSF49742">
    <property type="entry name" value="PHM/PNGase F"/>
    <property type="match status" value="2"/>
</dbReference>
<keyword evidence="2" id="KW-1015">Disulfide bond</keyword>
<evidence type="ECO:0000256" key="1">
    <source>
        <dbReference type="ARBA" id="ARBA00010676"/>
    </source>
</evidence>
<dbReference type="FunFam" id="2.60.120.230:FF:000001">
    <property type="entry name" value="Monooxygenase, DBH-like 1"/>
    <property type="match status" value="1"/>
</dbReference>
<dbReference type="Pfam" id="PF03351">
    <property type="entry name" value="DOMON"/>
    <property type="match status" value="1"/>
</dbReference>
<dbReference type="InterPro" id="IPR000323">
    <property type="entry name" value="Cu2_ascorb_mOase_N"/>
</dbReference>
<evidence type="ECO:0000313" key="6">
    <source>
        <dbReference type="Proteomes" id="UP000695007"/>
    </source>
</evidence>
<evidence type="ECO:0000256" key="3">
    <source>
        <dbReference type="ARBA" id="ARBA00023180"/>
    </source>
</evidence>
<reference evidence="7" key="1">
    <citation type="submission" date="2025-08" db="UniProtKB">
        <authorList>
            <consortium name="RefSeq"/>
        </authorList>
    </citation>
    <scope>IDENTIFICATION</scope>
</reference>
<name>A0AAJ6YCH9_9HYME</name>
<dbReference type="Proteomes" id="UP000695007">
    <property type="component" value="Unplaced"/>
</dbReference>
<gene>
    <name evidence="7" type="primary">LOC105359918</name>
</gene>
<dbReference type="InterPro" id="IPR024548">
    <property type="entry name" value="Cu2_monoox_C"/>
</dbReference>
<dbReference type="GO" id="GO:0004500">
    <property type="term" value="F:dopamine beta-monooxygenase activity"/>
    <property type="evidence" value="ECO:0007669"/>
    <property type="project" value="InterPro"/>
</dbReference>
<dbReference type="SMART" id="SM00664">
    <property type="entry name" value="DoH"/>
    <property type="match status" value="1"/>
</dbReference>
<feature type="domain" description="DOMON" evidence="5">
    <location>
        <begin position="36"/>
        <end position="151"/>
    </location>
</feature>
<dbReference type="PANTHER" id="PTHR10157">
    <property type="entry name" value="DOPAMINE BETA HYDROXYLASE RELATED"/>
    <property type="match status" value="1"/>
</dbReference>
<dbReference type="Gene3D" id="2.60.120.310">
    <property type="entry name" value="Copper type II, ascorbate-dependent monooxygenase, N-terminal domain"/>
    <property type="match status" value="1"/>
</dbReference>
<accession>A0AAJ6YCH9</accession>
<dbReference type="PANTHER" id="PTHR10157:SF40">
    <property type="entry name" value="MOXD1 HOMOLOG 2"/>
    <property type="match status" value="1"/>
</dbReference>
<dbReference type="Pfam" id="PF03712">
    <property type="entry name" value="Cu2_monoox_C"/>
    <property type="match status" value="1"/>
</dbReference>
<dbReference type="GO" id="GO:0005615">
    <property type="term" value="C:extracellular space"/>
    <property type="evidence" value="ECO:0007669"/>
    <property type="project" value="TreeGrafter"/>
</dbReference>
<dbReference type="GO" id="GO:0006589">
    <property type="term" value="P:octopamine biosynthetic process"/>
    <property type="evidence" value="ECO:0007669"/>
    <property type="project" value="TreeGrafter"/>
</dbReference>
<proteinExistence type="inferred from homology"/>
<dbReference type="GO" id="GO:0030667">
    <property type="term" value="C:secretory granule membrane"/>
    <property type="evidence" value="ECO:0007669"/>
    <property type="project" value="TreeGrafter"/>
</dbReference>
<dbReference type="InterPro" id="IPR028460">
    <property type="entry name" value="Tbh/DBH"/>
</dbReference>
<keyword evidence="6" id="KW-1185">Reference proteome</keyword>
<dbReference type="CDD" id="cd09631">
    <property type="entry name" value="DOMON_DOH"/>
    <property type="match status" value="1"/>
</dbReference>
<dbReference type="InterPro" id="IPR005018">
    <property type="entry name" value="DOMON_domain"/>
</dbReference>
<dbReference type="AlphaFoldDB" id="A0AAJ6YCH9"/>
<dbReference type="Gene3D" id="2.60.120.230">
    <property type="match status" value="1"/>
</dbReference>
<feature type="signal peptide" evidence="4">
    <location>
        <begin position="1"/>
        <end position="25"/>
    </location>
</feature>
<evidence type="ECO:0000313" key="7">
    <source>
        <dbReference type="RefSeq" id="XP_011494981.1"/>
    </source>
</evidence>
<protein>
    <submittedName>
        <fullName evidence="7">MOXD1 homolog 2</fullName>
    </submittedName>
</protein>
<feature type="chain" id="PRO_5042590378" evidence="4">
    <location>
        <begin position="26"/>
        <end position="660"/>
    </location>
</feature>
<dbReference type="GeneID" id="105359918"/>
<dbReference type="PRINTS" id="PR00767">
    <property type="entry name" value="DBMONOXGNASE"/>
</dbReference>
<evidence type="ECO:0000259" key="5">
    <source>
        <dbReference type="PROSITE" id="PS50836"/>
    </source>
</evidence>
<dbReference type="InterPro" id="IPR036939">
    <property type="entry name" value="Cu2_ascorb_mOase_N_sf"/>
</dbReference>
<evidence type="ECO:0000256" key="2">
    <source>
        <dbReference type="ARBA" id="ARBA00023157"/>
    </source>
</evidence>
<dbReference type="PROSITE" id="PS50836">
    <property type="entry name" value="DOMON"/>
    <property type="match status" value="1"/>
</dbReference>
<evidence type="ECO:0000256" key="4">
    <source>
        <dbReference type="SAM" id="SignalP"/>
    </source>
</evidence>
<dbReference type="InterPro" id="IPR045266">
    <property type="entry name" value="DOH_DOMON"/>
</dbReference>
<dbReference type="KEGG" id="csol:105359918"/>